<evidence type="ECO:0000256" key="4">
    <source>
        <dbReference type="ARBA" id="ARBA00013194"/>
    </source>
</evidence>
<comment type="subcellular location">
    <subcellularLocation>
        <location evidence="2">Cytoplasm</location>
    </subcellularLocation>
</comment>
<evidence type="ECO:0000256" key="7">
    <source>
        <dbReference type="ARBA" id="ARBA00023186"/>
    </source>
</evidence>
<keyword evidence="8 9" id="KW-0413">Isomerase</keyword>
<evidence type="ECO:0000256" key="8">
    <source>
        <dbReference type="ARBA" id="ARBA00023235"/>
    </source>
</evidence>
<dbReference type="GO" id="GO:0003755">
    <property type="term" value="F:peptidyl-prolyl cis-trans isomerase activity"/>
    <property type="evidence" value="ECO:0007669"/>
    <property type="project" value="UniProtKB-KW"/>
</dbReference>
<evidence type="ECO:0000256" key="2">
    <source>
        <dbReference type="ARBA" id="ARBA00004496"/>
    </source>
</evidence>
<dbReference type="AlphaFoldDB" id="A0A1J5SLZ4"/>
<evidence type="ECO:0000256" key="6">
    <source>
        <dbReference type="ARBA" id="ARBA00023110"/>
    </source>
</evidence>
<comment type="catalytic activity">
    <reaction evidence="1">
        <text>[protein]-peptidylproline (omega=180) = [protein]-peptidylproline (omega=0)</text>
        <dbReference type="Rhea" id="RHEA:16237"/>
        <dbReference type="Rhea" id="RHEA-COMP:10747"/>
        <dbReference type="Rhea" id="RHEA-COMP:10748"/>
        <dbReference type="ChEBI" id="CHEBI:83833"/>
        <dbReference type="ChEBI" id="CHEBI:83834"/>
        <dbReference type="EC" id="5.2.1.8"/>
    </reaction>
</comment>
<keyword evidence="5" id="KW-0963">Cytoplasm</keyword>
<dbReference type="Gene3D" id="3.10.50.40">
    <property type="match status" value="1"/>
</dbReference>
<dbReference type="InterPro" id="IPR046357">
    <property type="entry name" value="PPIase_dom_sf"/>
</dbReference>
<comment type="caution">
    <text evidence="9">The sequence shown here is derived from an EMBL/GenBank/DDBJ whole genome shotgun (WGS) entry which is preliminary data.</text>
</comment>
<evidence type="ECO:0000256" key="3">
    <source>
        <dbReference type="ARBA" id="ARBA00006577"/>
    </source>
</evidence>
<name>A0A1J5SLZ4_9ZZZZ</name>
<dbReference type="SUPFAM" id="SSF54534">
    <property type="entry name" value="FKBP-like"/>
    <property type="match status" value="1"/>
</dbReference>
<sequence length="172" mass="18555">MQAALDTVVTLAWQLTDAQNEPIADDAEGTDFYVGGADLLPQISQHLLGKQTGASGQLQIEPHDAFGDYEPTLLRIEDRALFPEVLEPGMQFEHLPPGCPPGESGVIYTVSDIAEGKVVLDGNHPLAGMALRVSYTILDMREPDPDEREAQSAHLDDVDSGMFLAGMPRNAT</sequence>
<evidence type="ECO:0000313" key="9">
    <source>
        <dbReference type="EMBL" id="OIR02708.1"/>
    </source>
</evidence>
<keyword evidence="6" id="KW-0697">Rotamase</keyword>
<dbReference type="PANTHER" id="PTHR47861">
    <property type="entry name" value="FKBP-TYPE PEPTIDYL-PROLYL CIS-TRANS ISOMERASE SLYD"/>
    <property type="match status" value="1"/>
</dbReference>
<gene>
    <name evidence="9" type="primary">slyD_6</name>
    <name evidence="9" type="ORF">GALL_151600</name>
</gene>
<dbReference type="EC" id="5.2.1.8" evidence="4"/>
<reference evidence="9" key="1">
    <citation type="submission" date="2016-10" db="EMBL/GenBank/DDBJ databases">
        <title>Sequence of Gallionella enrichment culture.</title>
        <authorList>
            <person name="Poehlein A."/>
            <person name="Muehling M."/>
            <person name="Daniel R."/>
        </authorList>
    </citation>
    <scope>NUCLEOTIDE SEQUENCE</scope>
</reference>
<accession>A0A1J5SLZ4</accession>
<evidence type="ECO:0000256" key="5">
    <source>
        <dbReference type="ARBA" id="ARBA00022490"/>
    </source>
</evidence>
<proteinExistence type="inferred from homology"/>
<dbReference type="PANTHER" id="PTHR47861:SF3">
    <property type="entry name" value="FKBP-TYPE PEPTIDYL-PROLYL CIS-TRANS ISOMERASE SLYD"/>
    <property type="match status" value="1"/>
</dbReference>
<dbReference type="GO" id="GO:0005737">
    <property type="term" value="C:cytoplasm"/>
    <property type="evidence" value="ECO:0007669"/>
    <property type="project" value="UniProtKB-SubCell"/>
</dbReference>
<organism evidence="9">
    <name type="scientific">mine drainage metagenome</name>
    <dbReference type="NCBI Taxonomy" id="410659"/>
    <lineage>
        <taxon>unclassified sequences</taxon>
        <taxon>metagenomes</taxon>
        <taxon>ecological metagenomes</taxon>
    </lineage>
</organism>
<comment type="similarity">
    <text evidence="3">Belongs to the FKBP-type PPIase family.</text>
</comment>
<dbReference type="EMBL" id="MLJW01000072">
    <property type="protein sequence ID" value="OIR02708.1"/>
    <property type="molecule type" value="Genomic_DNA"/>
</dbReference>
<keyword evidence="7" id="KW-0143">Chaperone</keyword>
<evidence type="ECO:0000256" key="1">
    <source>
        <dbReference type="ARBA" id="ARBA00000971"/>
    </source>
</evidence>
<protein>
    <recommendedName>
        <fullName evidence="4">peptidylprolyl isomerase</fullName>
        <ecNumber evidence="4">5.2.1.8</ecNumber>
    </recommendedName>
</protein>